<keyword evidence="5 15" id="KW-0645">Protease</keyword>
<name>A0A1W1XLT6_9NEIS</name>
<feature type="transmembrane region" description="Helical" evidence="13">
    <location>
        <begin position="60"/>
        <end position="78"/>
    </location>
</feature>
<keyword evidence="9" id="KW-0862">Zinc</keyword>
<dbReference type="InterPro" id="IPR008915">
    <property type="entry name" value="Peptidase_M50"/>
</dbReference>
<dbReference type="Proteomes" id="UP000192761">
    <property type="component" value="Unassembled WGS sequence"/>
</dbReference>
<dbReference type="GO" id="GO:0005886">
    <property type="term" value="C:plasma membrane"/>
    <property type="evidence" value="ECO:0007669"/>
    <property type="project" value="UniProtKB-SubCell"/>
</dbReference>
<feature type="transmembrane region" description="Helical" evidence="13">
    <location>
        <begin position="99"/>
        <end position="122"/>
    </location>
</feature>
<dbReference type="GO" id="GO:0046872">
    <property type="term" value="F:metal ion binding"/>
    <property type="evidence" value="ECO:0007669"/>
    <property type="project" value="UniProtKB-KW"/>
</dbReference>
<comment type="cofactor">
    <cofactor evidence="1">
        <name>Zn(2+)</name>
        <dbReference type="ChEBI" id="CHEBI:29105"/>
    </cofactor>
</comment>
<evidence type="ECO:0000256" key="5">
    <source>
        <dbReference type="ARBA" id="ARBA00022670"/>
    </source>
</evidence>
<evidence type="ECO:0000256" key="13">
    <source>
        <dbReference type="SAM" id="Phobius"/>
    </source>
</evidence>
<evidence type="ECO:0000256" key="10">
    <source>
        <dbReference type="ARBA" id="ARBA00022989"/>
    </source>
</evidence>
<dbReference type="SUPFAM" id="SSF56042">
    <property type="entry name" value="PurM C-terminal domain-like"/>
    <property type="match status" value="1"/>
</dbReference>
<dbReference type="InterPro" id="IPR052348">
    <property type="entry name" value="Metallopeptidase_M50B"/>
</dbReference>
<evidence type="ECO:0000256" key="6">
    <source>
        <dbReference type="ARBA" id="ARBA00022692"/>
    </source>
</evidence>
<dbReference type="InterPro" id="IPR036676">
    <property type="entry name" value="PurM-like_C_sf"/>
</dbReference>
<dbReference type="Pfam" id="PF02163">
    <property type="entry name" value="Peptidase_M50"/>
    <property type="match status" value="1"/>
</dbReference>
<dbReference type="RefSeq" id="WP_084090638.1">
    <property type="nucleotide sequence ID" value="NZ_FWXD01000010.1"/>
</dbReference>
<keyword evidence="7" id="KW-0479">Metal-binding</keyword>
<dbReference type="EMBL" id="FWXD01000010">
    <property type="protein sequence ID" value="SMC24835.1"/>
    <property type="molecule type" value="Genomic_DNA"/>
</dbReference>
<evidence type="ECO:0000256" key="1">
    <source>
        <dbReference type="ARBA" id="ARBA00001947"/>
    </source>
</evidence>
<evidence type="ECO:0000259" key="14">
    <source>
        <dbReference type="Pfam" id="PF02163"/>
    </source>
</evidence>
<evidence type="ECO:0000256" key="8">
    <source>
        <dbReference type="ARBA" id="ARBA00022801"/>
    </source>
</evidence>
<dbReference type="GO" id="GO:0008237">
    <property type="term" value="F:metallopeptidase activity"/>
    <property type="evidence" value="ECO:0007669"/>
    <property type="project" value="UniProtKB-KW"/>
</dbReference>
<keyword evidence="6 13" id="KW-0812">Transmembrane</keyword>
<evidence type="ECO:0000256" key="3">
    <source>
        <dbReference type="ARBA" id="ARBA00007931"/>
    </source>
</evidence>
<organism evidence="15 16">
    <name type="scientific">Andreprevotia lacus DSM 23236</name>
    <dbReference type="NCBI Taxonomy" id="1121001"/>
    <lineage>
        <taxon>Bacteria</taxon>
        <taxon>Pseudomonadati</taxon>
        <taxon>Pseudomonadota</taxon>
        <taxon>Betaproteobacteria</taxon>
        <taxon>Neisseriales</taxon>
        <taxon>Chitinibacteraceae</taxon>
        <taxon>Andreprevotia</taxon>
    </lineage>
</organism>
<dbReference type="STRING" id="1121001.SAMN02745857_01979"/>
<keyword evidence="12 13" id="KW-0472">Membrane</keyword>
<evidence type="ECO:0000313" key="15">
    <source>
        <dbReference type="EMBL" id="SMC24835.1"/>
    </source>
</evidence>
<dbReference type="CDD" id="cd06158">
    <property type="entry name" value="S2P-M50_like_1"/>
    <property type="match status" value="1"/>
</dbReference>
<evidence type="ECO:0000256" key="4">
    <source>
        <dbReference type="ARBA" id="ARBA00022475"/>
    </source>
</evidence>
<evidence type="ECO:0000256" key="11">
    <source>
        <dbReference type="ARBA" id="ARBA00023049"/>
    </source>
</evidence>
<keyword evidence="4" id="KW-1003">Cell membrane</keyword>
<dbReference type="InterPro" id="IPR044537">
    <property type="entry name" value="Rip2-like"/>
</dbReference>
<evidence type="ECO:0000256" key="12">
    <source>
        <dbReference type="ARBA" id="ARBA00023136"/>
    </source>
</evidence>
<dbReference type="PANTHER" id="PTHR35864">
    <property type="entry name" value="ZINC METALLOPROTEASE MJ0611-RELATED"/>
    <property type="match status" value="1"/>
</dbReference>
<evidence type="ECO:0000256" key="2">
    <source>
        <dbReference type="ARBA" id="ARBA00004651"/>
    </source>
</evidence>
<sequence>MGSTDISSIISNICIWAIPVLFAITVHEAAHGYVARHFGDDTAWKLGRISLNPLKHIDPIGTIALPLLFLVLPGSFMFGYAKPVPVRFSRLRNPKGDMFWVAIAGPLANFLMALFWGAMVWIAVHSGGFGLATALWQMAAAGVYINLSLMMLNLLPIPPLDGGRVLVSLLPHRQAELLSRIEPYGFFILIGLMIMKVLGVILWPMMLSGFTVIGAIFQLPIELLVPRF</sequence>
<keyword evidence="16" id="KW-1185">Reference proteome</keyword>
<keyword evidence="8" id="KW-0378">Hydrolase</keyword>
<keyword evidence="11" id="KW-0482">Metalloprotease</keyword>
<feature type="domain" description="Peptidase M50" evidence="14">
    <location>
        <begin position="134"/>
        <end position="190"/>
    </location>
</feature>
<evidence type="ECO:0000256" key="9">
    <source>
        <dbReference type="ARBA" id="ARBA00022833"/>
    </source>
</evidence>
<dbReference type="GO" id="GO:0006508">
    <property type="term" value="P:proteolysis"/>
    <property type="evidence" value="ECO:0007669"/>
    <property type="project" value="UniProtKB-KW"/>
</dbReference>
<gene>
    <name evidence="15" type="ORF">SAMN02745857_01979</name>
</gene>
<reference evidence="15 16" key="1">
    <citation type="submission" date="2017-04" db="EMBL/GenBank/DDBJ databases">
        <authorList>
            <person name="Afonso C.L."/>
            <person name="Miller P.J."/>
            <person name="Scott M.A."/>
            <person name="Spackman E."/>
            <person name="Goraichik I."/>
            <person name="Dimitrov K.M."/>
            <person name="Suarez D.L."/>
            <person name="Swayne D.E."/>
        </authorList>
    </citation>
    <scope>NUCLEOTIDE SEQUENCE [LARGE SCALE GENOMIC DNA]</scope>
    <source>
        <strain evidence="15 16">DSM 23236</strain>
    </source>
</reference>
<dbReference type="AlphaFoldDB" id="A0A1W1XLT6"/>
<protein>
    <submittedName>
        <fullName evidence="15">Zn-dependent protease (Includes SpoIVFB)</fullName>
    </submittedName>
</protein>
<proteinExistence type="inferred from homology"/>
<keyword evidence="10 13" id="KW-1133">Transmembrane helix</keyword>
<comment type="subcellular location">
    <subcellularLocation>
        <location evidence="2">Cell membrane</location>
        <topology evidence="2">Multi-pass membrane protein</topology>
    </subcellularLocation>
</comment>
<dbReference type="PANTHER" id="PTHR35864:SF1">
    <property type="entry name" value="ZINC METALLOPROTEASE YWHC-RELATED"/>
    <property type="match status" value="1"/>
</dbReference>
<evidence type="ECO:0000313" key="16">
    <source>
        <dbReference type="Proteomes" id="UP000192761"/>
    </source>
</evidence>
<comment type="similarity">
    <text evidence="3">Belongs to the peptidase M50B family.</text>
</comment>
<accession>A0A1W1XLT6</accession>
<feature type="transmembrane region" description="Helical" evidence="13">
    <location>
        <begin position="134"/>
        <end position="156"/>
    </location>
</feature>
<evidence type="ECO:0000256" key="7">
    <source>
        <dbReference type="ARBA" id="ARBA00022723"/>
    </source>
</evidence>
<dbReference type="OrthoDB" id="9800627at2"/>